<dbReference type="GO" id="GO:0016616">
    <property type="term" value="F:oxidoreductase activity, acting on the CH-OH group of donors, NAD or NADP as acceptor"/>
    <property type="evidence" value="ECO:0007669"/>
    <property type="project" value="TreeGrafter"/>
</dbReference>
<name>A0A413INV9_9BACT</name>
<accession>A0A413INV9</accession>
<evidence type="ECO:0000313" key="3">
    <source>
        <dbReference type="Proteomes" id="UP000286063"/>
    </source>
</evidence>
<dbReference type="FunFam" id="3.40.50.720:FF:000084">
    <property type="entry name" value="Short-chain dehydrogenase reductase"/>
    <property type="match status" value="1"/>
</dbReference>
<dbReference type="EMBL" id="QSCR01000011">
    <property type="protein sequence ID" value="RGY18589.1"/>
    <property type="molecule type" value="Genomic_DNA"/>
</dbReference>
<dbReference type="PRINTS" id="PR00081">
    <property type="entry name" value="GDHRDH"/>
</dbReference>
<sequence>MDFNPFTLSGKTILVTGASSGIGRATAIVCARMGARVVLSGRNTEALVETKSMLELSDKQEFHAIISADLALDEGVKRLVEECPVLDGCVSDAGVGKMSPIRFINREDLERVYSINTFSHIMLTKELVKRKKLNKLASIVYVASISGYSNTTVANAIYGTSKSALASYVKYAALELASRGIRCNSVHPGRIETPLIMNDKLTENDIKRDIELYPLKRYGQPEEVAYQIVYLLSNASAWVTGSQFVIDGGRSLN</sequence>
<organism evidence="2 3">
    <name type="scientific">Butyricimonas virosa</name>
    <dbReference type="NCBI Taxonomy" id="544645"/>
    <lineage>
        <taxon>Bacteria</taxon>
        <taxon>Pseudomonadati</taxon>
        <taxon>Bacteroidota</taxon>
        <taxon>Bacteroidia</taxon>
        <taxon>Bacteroidales</taxon>
        <taxon>Odoribacteraceae</taxon>
        <taxon>Butyricimonas</taxon>
    </lineage>
</organism>
<dbReference type="InterPro" id="IPR036291">
    <property type="entry name" value="NAD(P)-bd_dom_sf"/>
</dbReference>
<reference evidence="2 3" key="1">
    <citation type="submission" date="2018-08" db="EMBL/GenBank/DDBJ databases">
        <title>A genome reference for cultivated species of the human gut microbiota.</title>
        <authorList>
            <person name="Zou Y."/>
            <person name="Xue W."/>
            <person name="Luo G."/>
        </authorList>
    </citation>
    <scope>NUCLEOTIDE SEQUENCE [LARGE SCALE GENOMIC DNA]</scope>
    <source>
        <strain evidence="2 3">OF02-7</strain>
    </source>
</reference>
<dbReference type="Pfam" id="PF13561">
    <property type="entry name" value="adh_short_C2"/>
    <property type="match status" value="1"/>
</dbReference>
<evidence type="ECO:0000256" key="1">
    <source>
        <dbReference type="ARBA" id="ARBA00006484"/>
    </source>
</evidence>
<proteinExistence type="inferred from homology"/>
<gene>
    <name evidence="2" type="ORF">DXA50_08125</name>
</gene>
<comment type="caution">
    <text evidence="2">The sequence shown here is derived from an EMBL/GenBank/DDBJ whole genome shotgun (WGS) entry which is preliminary data.</text>
</comment>
<protein>
    <submittedName>
        <fullName evidence="2">SDR family NAD(P)-dependent oxidoreductase</fullName>
    </submittedName>
</protein>
<dbReference type="SUPFAM" id="SSF51735">
    <property type="entry name" value="NAD(P)-binding Rossmann-fold domains"/>
    <property type="match status" value="1"/>
</dbReference>
<dbReference type="Proteomes" id="UP000286063">
    <property type="component" value="Unassembled WGS sequence"/>
</dbReference>
<dbReference type="AlphaFoldDB" id="A0A413INV9"/>
<dbReference type="RefSeq" id="WP_117774955.1">
    <property type="nucleotide sequence ID" value="NZ_CALZYG010000028.1"/>
</dbReference>
<dbReference type="Gene3D" id="3.40.50.720">
    <property type="entry name" value="NAD(P)-binding Rossmann-like Domain"/>
    <property type="match status" value="1"/>
</dbReference>
<evidence type="ECO:0000313" key="2">
    <source>
        <dbReference type="EMBL" id="RGY18589.1"/>
    </source>
</evidence>
<dbReference type="OrthoDB" id="9803333at2"/>
<comment type="similarity">
    <text evidence="1">Belongs to the short-chain dehydrogenases/reductases (SDR) family.</text>
</comment>
<dbReference type="InterPro" id="IPR002347">
    <property type="entry name" value="SDR_fam"/>
</dbReference>
<dbReference type="CDD" id="cd05233">
    <property type="entry name" value="SDR_c"/>
    <property type="match status" value="1"/>
</dbReference>
<dbReference type="PANTHER" id="PTHR42760">
    <property type="entry name" value="SHORT-CHAIN DEHYDROGENASES/REDUCTASES FAMILY MEMBER"/>
    <property type="match status" value="1"/>
</dbReference>